<dbReference type="PANTHER" id="PTHR31111">
    <property type="entry name" value="BNAA05G37150D PROTEIN-RELATED"/>
    <property type="match status" value="1"/>
</dbReference>
<keyword evidence="3" id="KW-1185">Reference proteome</keyword>
<accession>A0A811MIQ2</accession>
<evidence type="ECO:0000313" key="3">
    <source>
        <dbReference type="Proteomes" id="UP000604825"/>
    </source>
</evidence>
<dbReference type="OrthoDB" id="605122at2759"/>
<protein>
    <recommendedName>
        <fullName evidence="1">F-box associated beta-propeller type 3 domain-containing protein</fullName>
    </recommendedName>
</protein>
<comment type="caution">
    <text evidence="2">The sequence shown here is derived from an EMBL/GenBank/DDBJ whole genome shotgun (WGS) entry which is preliminary data.</text>
</comment>
<gene>
    <name evidence="2" type="ORF">NCGR_LOCUS3223</name>
</gene>
<name>A0A811MIQ2_9POAL</name>
<dbReference type="EMBL" id="CAJGYO010000001">
    <property type="protein sequence ID" value="CAD6205392.1"/>
    <property type="molecule type" value="Genomic_DNA"/>
</dbReference>
<dbReference type="Proteomes" id="UP000604825">
    <property type="component" value="Unassembled WGS sequence"/>
</dbReference>
<sequence length="237" mass="26827">MRYFQCITFDDGDETFFAGRIGLGYNTEIDEHVLVHINYKEKNLETRSYELNCPKKHVNGEGWYQIDPPPRPVAPVQPTFVNGKIYCIVEPNLGPVSARCEIVAFDVMTEEFEVLQGPPCAHGVGHTTILEFYGTLCISYSGQSRNTVDLWMMKDAGIWFMEYHIVLDELSKKATPLAVDPTDGQILLNIGLSLGYYDPKTAAFETLIIADRIPDCPDDYEIYPIVCHESLVCLLQY</sequence>
<evidence type="ECO:0000313" key="2">
    <source>
        <dbReference type="EMBL" id="CAD6205392.1"/>
    </source>
</evidence>
<feature type="domain" description="F-box associated beta-propeller type 3" evidence="1">
    <location>
        <begin position="62"/>
        <end position="167"/>
    </location>
</feature>
<reference evidence="2" key="1">
    <citation type="submission" date="2020-10" db="EMBL/GenBank/DDBJ databases">
        <authorList>
            <person name="Han B."/>
            <person name="Lu T."/>
            <person name="Zhao Q."/>
            <person name="Huang X."/>
            <person name="Zhao Y."/>
        </authorList>
    </citation>
    <scope>NUCLEOTIDE SEQUENCE</scope>
</reference>
<proteinExistence type="predicted"/>
<dbReference type="PANTHER" id="PTHR31111:SF136">
    <property type="entry name" value="F-BOX ASSOCIATED DOMAIN-CONTAINING PROTEIN"/>
    <property type="match status" value="1"/>
</dbReference>
<evidence type="ECO:0000259" key="1">
    <source>
        <dbReference type="Pfam" id="PF08268"/>
    </source>
</evidence>
<organism evidence="2 3">
    <name type="scientific">Miscanthus lutarioriparius</name>
    <dbReference type="NCBI Taxonomy" id="422564"/>
    <lineage>
        <taxon>Eukaryota</taxon>
        <taxon>Viridiplantae</taxon>
        <taxon>Streptophyta</taxon>
        <taxon>Embryophyta</taxon>
        <taxon>Tracheophyta</taxon>
        <taxon>Spermatophyta</taxon>
        <taxon>Magnoliopsida</taxon>
        <taxon>Liliopsida</taxon>
        <taxon>Poales</taxon>
        <taxon>Poaceae</taxon>
        <taxon>PACMAD clade</taxon>
        <taxon>Panicoideae</taxon>
        <taxon>Andropogonodae</taxon>
        <taxon>Andropogoneae</taxon>
        <taxon>Saccharinae</taxon>
        <taxon>Miscanthus</taxon>
    </lineage>
</organism>
<dbReference type="Pfam" id="PF08268">
    <property type="entry name" value="FBA_3"/>
    <property type="match status" value="1"/>
</dbReference>
<dbReference type="AlphaFoldDB" id="A0A811MIQ2"/>
<dbReference type="InterPro" id="IPR013187">
    <property type="entry name" value="F-box-assoc_dom_typ3"/>
</dbReference>